<feature type="transmembrane region" description="Helical" evidence="4">
    <location>
        <begin position="319"/>
        <end position="335"/>
    </location>
</feature>
<organism evidence="6 7">
    <name type="scientific">Roseomonas indoligenes</name>
    <dbReference type="NCBI Taxonomy" id="2820811"/>
    <lineage>
        <taxon>Bacteria</taxon>
        <taxon>Pseudomonadati</taxon>
        <taxon>Pseudomonadota</taxon>
        <taxon>Alphaproteobacteria</taxon>
        <taxon>Acetobacterales</taxon>
        <taxon>Roseomonadaceae</taxon>
        <taxon>Roseomonas</taxon>
    </lineage>
</organism>
<evidence type="ECO:0000256" key="3">
    <source>
        <dbReference type="ARBA" id="ARBA00023136"/>
    </source>
</evidence>
<gene>
    <name evidence="6" type="ORF">J5Y10_01990</name>
</gene>
<proteinExistence type="predicted"/>
<feature type="transmembrane region" description="Helical" evidence="4">
    <location>
        <begin position="294"/>
        <end position="313"/>
    </location>
</feature>
<comment type="caution">
    <text evidence="6">The sequence shown here is derived from an EMBL/GenBank/DDBJ whole genome shotgun (WGS) entry which is preliminary data.</text>
</comment>
<dbReference type="Proteomes" id="UP000677537">
    <property type="component" value="Unassembled WGS sequence"/>
</dbReference>
<sequence length="423" mass="44170">MQNGNVQTAEAANPPLDRAPLNRDWRIIGLIGTGHFLSHFYMLCLAPLFPLWREEFGVSYAVLGLSVALMSGVTALLQTPVGFLVDRHGARPFLVGGTLIMALSISAMALAPNYWVILGLAILSGVGNSVIHPADYAILGSSIGEKRMGRAFAMHTFTGNLGFAAAPLVLGMMTQGLGLGWRPTLLALGLLGVPVVAAILLQSRILQDQARPKKGKTPVGREVLLSRTMLMFFAFFLLSSMAGVGIQSFLIATLDRLWGTPLAVASLALTGYVAGATSGVLLGGWYADRHSRHFTFVTGLTTLSVMLFLAIGLVPLPDAVLPFVAFVAGGALGASRTPRDVMVKNAAPPGQMGKVFGFISSGLPLGGAITPVPFGMMLDHGVPWLVLPTVAALLVASLFCAGTARGGALRAAGRVAPAPLPAE</sequence>
<feature type="transmembrane region" description="Helical" evidence="4">
    <location>
        <begin position="224"/>
        <end position="250"/>
    </location>
</feature>
<feature type="transmembrane region" description="Helical" evidence="4">
    <location>
        <begin position="185"/>
        <end position="203"/>
    </location>
</feature>
<dbReference type="RefSeq" id="WP_209370048.1">
    <property type="nucleotide sequence ID" value="NZ_JAGIZA010000001.1"/>
</dbReference>
<evidence type="ECO:0000259" key="5">
    <source>
        <dbReference type="PROSITE" id="PS50850"/>
    </source>
</evidence>
<dbReference type="AlphaFoldDB" id="A0A940S419"/>
<keyword evidence="1 4" id="KW-0812">Transmembrane</keyword>
<dbReference type="InterPro" id="IPR036259">
    <property type="entry name" value="MFS_trans_sf"/>
</dbReference>
<feature type="domain" description="Major facilitator superfamily (MFS) profile" evidence="5">
    <location>
        <begin position="27"/>
        <end position="405"/>
    </location>
</feature>
<dbReference type="EMBL" id="JAGIZA010000001">
    <property type="protein sequence ID" value="MBP0491545.1"/>
    <property type="molecule type" value="Genomic_DNA"/>
</dbReference>
<feature type="transmembrane region" description="Helical" evidence="4">
    <location>
        <begin position="58"/>
        <end position="77"/>
    </location>
</feature>
<feature type="transmembrane region" description="Helical" evidence="4">
    <location>
        <begin position="262"/>
        <end position="287"/>
    </location>
</feature>
<dbReference type="InterPro" id="IPR011701">
    <property type="entry name" value="MFS"/>
</dbReference>
<dbReference type="PANTHER" id="PTHR43129">
    <property type="entry name" value="FOSMIDOMYCIN RESISTANCE PROTEIN"/>
    <property type="match status" value="1"/>
</dbReference>
<evidence type="ECO:0000256" key="1">
    <source>
        <dbReference type="ARBA" id="ARBA00022692"/>
    </source>
</evidence>
<keyword evidence="2 4" id="KW-1133">Transmembrane helix</keyword>
<name>A0A940S419_9PROT</name>
<dbReference type="InterPro" id="IPR020846">
    <property type="entry name" value="MFS_dom"/>
</dbReference>
<evidence type="ECO:0000313" key="7">
    <source>
        <dbReference type="Proteomes" id="UP000677537"/>
    </source>
</evidence>
<evidence type="ECO:0000256" key="4">
    <source>
        <dbReference type="SAM" id="Phobius"/>
    </source>
</evidence>
<dbReference type="PROSITE" id="PS50850">
    <property type="entry name" value="MFS"/>
    <property type="match status" value="1"/>
</dbReference>
<dbReference type="Gene3D" id="1.20.1250.20">
    <property type="entry name" value="MFS general substrate transporter like domains"/>
    <property type="match status" value="1"/>
</dbReference>
<keyword evidence="3 4" id="KW-0472">Membrane</keyword>
<dbReference type="PANTHER" id="PTHR43129:SF1">
    <property type="entry name" value="FOSMIDOMYCIN RESISTANCE PROTEIN"/>
    <property type="match status" value="1"/>
</dbReference>
<feature type="transmembrane region" description="Helical" evidence="4">
    <location>
        <begin position="152"/>
        <end position="173"/>
    </location>
</feature>
<reference evidence="6" key="1">
    <citation type="submission" date="2021-03" db="EMBL/GenBank/DDBJ databases">
        <authorList>
            <person name="So Y."/>
        </authorList>
    </citation>
    <scope>NUCLEOTIDE SEQUENCE</scope>
    <source>
        <strain evidence="6">SG15</strain>
    </source>
</reference>
<protein>
    <submittedName>
        <fullName evidence="6">MFS transporter</fullName>
    </submittedName>
</protein>
<dbReference type="SUPFAM" id="SSF103473">
    <property type="entry name" value="MFS general substrate transporter"/>
    <property type="match status" value="1"/>
</dbReference>
<feature type="transmembrane region" description="Helical" evidence="4">
    <location>
        <begin position="384"/>
        <end position="404"/>
    </location>
</feature>
<feature type="transmembrane region" description="Helical" evidence="4">
    <location>
        <begin position="89"/>
        <end position="108"/>
    </location>
</feature>
<evidence type="ECO:0000313" key="6">
    <source>
        <dbReference type="EMBL" id="MBP0491545.1"/>
    </source>
</evidence>
<dbReference type="GO" id="GO:0022857">
    <property type="term" value="F:transmembrane transporter activity"/>
    <property type="evidence" value="ECO:0007669"/>
    <property type="project" value="InterPro"/>
</dbReference>
<keyword evidence="7" id="KW-1185">Reference proteome</keyword>
<dbReference type="Pfam" id="PF07690">
    <property type="entry name" value="MFS_1"/>
    <property type="match status" value="1"/>
</dbReference>
<feature type="transmembrane region" description="Helical" evidence="4">
    <location>
        <begin position="27"/>
        <end position="52"/>
    </location>
</feature>
<evidence type="ECO:0000256" key="2">
    <source>
        <dbReference type="ARBA" id="ARBA00022989"/>
    </source>
</evidence>
<dbReference type="GO" id="GO:0005886">
    <property type="term" value="C:plasma membrane"/>
    <property type="evidence" value="ECO:0007669"/>
    <property type="project" value="TreeGrafter"/>
</dbReference>
<accession>A0A940S419</accession>
<feature type="transmembrane region" description="Helical" evidence="4">
    <location>
        <begin position="355"/>
        <end position="378"/>
    </location>
</feature>